<evidence type="ECO:0000313" key="1">
    <source>
        <dbReference type="EMBL" id="MBM7587637.1"/>
    </source>
</evidence>
<comment type="caution">
    <text evidence="1">The sequence shown here is derived from an EMBL/GenBank/DDBJ whole genome shotgun (WGS) entry which is preliminary data.</text>
</comment>
<sequence length="72" mass="8210">MSRAGTNPVVQAESKEQGLVQVSLAVESEEINTVLKQFHEEEKEITEVKPLDQKEQSGYVDRVYDIIYVENN</sequence>
<organism evidence="1 2">
    <name type="scientific">Rossellomorea pakistanensis</name>
    <dbReference type="NCBI Taxonomy" id="992288"/>
    <lineage>
        <taxon>Bacteria</taxon>
        <taxon>Bacillati</taxon>
        <taxon>Bacillota</taxon>
        <taxon>Bacilli</taxon>
        <taxon>Bacillales</taxon>
        <taxon>Bacillaceae</taxon>
        <taxon>Rossellomorea</taxon>
    </lineage>
</organism>
<evidence type="ECO:0000313" key="2">
    <source>
        <dbReference type="Proteomes" id="UP001646157"/>
    </source>
</evidence>
<protein>
    <submittedName>
        <fullName evidence="1">Phosphotransacetylase</fullName>
    </submittedName>
</protein>
<reference evidence="1 2" key="1">
    <citation type="submission" date="2021-01" db="EMBL/GenBank/DDBJ databases">
        <title>Genomic Encyclopedia of Type Strains, Phase IV (KMG-IV): sequencing the most valuable type-strain genomes for metagenomic binning, comparative biology and taxonomic classification.</title>
        <authorList>
            <person name="Goeker M."/>
        </authorList>
    </citation>
    <scope>NUCLEOTIDE SEQUENCE [LARGE SCALE GENOMIC DNA]</scope>
    <source>
        <strain evidence="1 2">DSM 24834</strain>
    </source>
</reference>
<dbReference type="RefSeq" id="WP_205174814.1">
    <property type="nucleotide sequence ID" value="NZ_JAFBDZ010000005.1"/>
</dbReference>
<dbReference type="EMBL" id="JAFBDZ010000005">
    <property type="protein sequence ID" value="MBM7587637.1"/>
    <property type="molecule type" value="Genomic_DNA"/>
</dbReference>
<accession>A0ABS2NIG4</accession>
<keyword evidence="2" id="KW-1185">Reference proteome</keyword>
<proteinExistence type="predicted"/>
<gene>
    <name evidence="1" type="ORF">JOC86_004211</name>
</gene>
<dbReference type="Proteomes" id="UP001646157">
    <property type="component" value="Unassembled WGS sequence"/>
</dbReference>
<name>A0ABS2NIG4_9BACI</name>